<reference evidence="1 2" key="1">
    <citation type="journal article" date="2018" name="Nat. Ecol. Evol.">
        <title>Pezizomycetes genomes reveal the molecular basis of ectomycorrhizal truffle lifestyle.</title>
        <authorList>
            <person name="Murat C."/>
            <person name="Payen T."/>
            <person name="Noel B."/>
            <person name="Kuo A."/>
            <person name="Morin E."/>
            <person name="Chen J."/>
            <person name="Kohler A."/>
            <person name="Krizsan K."/>
            <person name="Balestrini R."/>
            <person name="Da Silva C."/>
            <person name="Montanini B."/>
            <person name="Hainaut M."/>
            <person name="Levati E."/>
            <person name="Barry K.W."/>
            <person name="Belfiori B."/>
            <person name="Cichocki N."/>
            <person name="Clum A."/>
            <person name="Dockter R.B."/>
            <person name="Fauchery L."/>
            <person name="Guy J."/>
            <person name="Iotti M."/>
            <person name="Le Tacon F."/>
            <person name="Lindquist E.A."/>
            <person name="Lipzen A."/>
            <person name="Malagnac F."/>
            <person name="Mello A."/>
            <person name="Molinier V."/>
            <person name="Miyauchi S."/>
            <person name="Poulain J."/>
            <person name="Riccioni C."/>
            <person name="Rubini A."/>
            <person name="Sitrit Y."/>
            <person name="Splivallo R."/>
            <person name="Traeger S."/>
            <person name="Wang M."/>
            <person name="Zifcakova L."/>
            <person name="Wipf D."/>
            <person name="Zambonelli A."/>
            <person name="Paolocci F."/>
            <person name="Nowrousian M."/>
            <person name="Ottonello S."/>
            <person name="Baldrian P."/>
            <person name="Spatafora J.W."/>
            <person name="Henrissat B."/>
            <person name="Nagy L.G."/>
            <person name="Aury J.M."/>
            <person name="Wincker P."/>
            <person name="Grigoriev I.V."/>
            <person name="Bonfante P."/>
            <person name="Martin F.M."/>
        </authorList>
    </citation>
    <scope>NUCLEOTIDE SEQUENCE [LARGE SCALE GENOMIC DNA]</scope>
    <source>
        <strain evidence="1 2">CCBAS932</strain>
    </source>
</reference>
<protein>
    <recommendedName>
        <fullName evidence="3">Tc1-like transposase DDE domain-containing protein</fullName>
    </recommendedName>
</protein>
<dbReference type="EMBL" id="ML119124">
    <property type="protein sequence ID" value="RPB13102.1"/>
    <property type="molecule type" value="Genomic_DNA"/>
</dbReference>
<keyword evidence="2" id="KW-1185">Reference proteome</keyword>
<evidence type="ECO:0000313" key="2">
    <source>
        <dbReference type="Proteomes" id="UP000277580"/>
    </source>
</evidence>
<dbReference type="OrthoDB" id="5410741at2759"/>
<dbReference type="InterPro" id="IPR036397">
    <property type="entry name" value="RNaseH_sf"/>
</dbReference>
<evidence type="ECO:0000313" key="1">
    <source>
        <dbReference type="EMBL" id="RPB13102.1"/>
    </source>
</evidence>
<dbReference type="STRING" id="1392247.A0A3N4KV20"/>
<proteinExistence type="predicted"/>
<feature type="non-terminal residue" evidence="1">
    <location>
        <position position="1"/>
    </location>
</feature>
<accession>A0A3N4KV20</accession>
<organism evidence="1 2">
    <name type="scientific">Morchella conica CCBAS932</name>
    <dbReference type="NCBI Taxonomy" id="1392247"/>
    <lineage>
        <taxon>Eukaryota</taxon>
        <taxon>Fungi</taxon>
        <taxon>Dikarya</taxon>
        <taxon>Ascomycota</taxon>
        <taxon>Pezizomycotina</taxon>
        <taxon>Pezizomycetes</taxon>
        <taxon>Pezizales</taxon>
        <taxon>Morchellaceae</taxon>
        <taxon>Morchella</taxon>
    </lineage>
</organism>
<dbReference type="GO" id="GO:0003676">
    <property type="term" value="F:nucleic acid binding"/>
    <property type="evidence" value="ECO:0007669"/>
    <property type="project" value="InterPro"/>
</dbReference>
<sequence length="74" mass="8428">PPQSPDLNLIEALWADMETELGQEIGRVRDLEVLKAMLQRAWDNIGIDRLDALIRSMPRRLEAVIAARGQATRY</sequence>
<name>A0A3N4KV20_9PEZI</name>
<gene>
    <name evidence="1" type="ORF">P167DRAFT_486580</name>
</gene>
<dbReference type="Proteomes" id="UP000277580">
    <property type="component" value="Unassembled WGS sequence"/>
</dbReference>
<dbReference type="AlphaFoldDB" id="A0A3N4KV20"/>
<dbReference type="InParanoid" id="A0A3N4KV20"/>
<evidence type="ECO:0008006" key="3">
    <source>
        <dbReference type="Google" id="ProtNLM"/>
    </source>
</evidence>
<dbReference type="Gene3D" id="3.30.420.10">
    <property type="entry name" value="Ribonuclease H-like superfamily/Ribonuclease H"/>
    <property type="match status" value="1"/>
</dbReference>